<dbReference type="InterPro" id="IPR013783">
    <property type="entry name" value="Ig-like_fold"/>
</dbReference>
<dbReference type="InterPro" id="IPR013519">
    <property type="entry name" value="Int_alpha_beta-p"/>
</dbReference>
<dbReference type="EMBL" id="LN885086">
    <property type="protein sequence ID" value="CUQ66876.1"/>
    <property type="molecule type" value="Genomic_DNA"/>
</dbReference>
<dbReference type="SMART" id="SM00191">
    <property type="entry name" value="Int_alpha"/>
    <property type="match status" value="6"/>
</dbReference>
<dbReference type="SUPFAM" id="SSF50965">
    <property type="entry name" value="Galactose oxidase, central domain"/>
    <property type="match status" value="2"/>
</dbReference>
<evidence type="ECO:0000256" key="3">
    <source>
        <dbReference type="ARBA" id="ARBA00023180"/>
    </source>
</evidence>
<dbReference type="InterPro" id="IPR028994">
    <property type="entry name" value="Integrin_alpha_N"/>
</dbReference>
<evidence type="ECO:0000313" key="4">
    <source>
        <dbReference type="EMBL" id="CUQ66876.1"/>
    </source>
</evidence>
<dbReference type="Pfam" id="PF14312">
    <property type="entry name" value="FG-GAP_2"/>
    <property type="match status" value="6"/>
</dbReference>
<keyword evidence="5" id="KW-1185">Reference proteome</keyword>
<gene>
    <name evidence="4" type="ORF">NITINOP_1904</name>
</gene>
<keyword evidence="2" id="KW-0677">Repeat</keyword>
<keyword evidence="4" id="KW-0401">Integrin</keyword>
<dbReference type="PANTHER" id="PTHR36220">
    <property type="entry name" value="UNNAMED PRODUCT"/>
    <property type="match status" value="1"/>
</dbReference>
<dbReference type="InterPro" id="IPR011043">
    <property type="entry name" value="Gal_Oxase/kelch_b-propeller"/>
</dbReference>
<evidence type="ECO:0000256" key="1">
    <source>
        <dbReference type="ARBA" id="ARBA00022729"/>
    </source>
</evidence>
<reference evidence="5" key="1">
    <citation type="submission" date="2015-09" db="EMBL/GenBank/DDBJ databases">
        <authorList>
            <person name="Daims H."/>
        </authorList>
    </citation>
    <scope>NUCLEOTIDE SEQUENCE [LARGE SCALE GENOMIC DNA]</scope>
</reference>
<dbReference type="PROSITE" id="PS51257">
    <property type="entry name" value="PROKAR_LIPOPROTEIN"/>
    <property type="match status" value="1"/>
</dbReference>
<dbReference type="Gene3D" id="2.60.40.10">
    <property type="entry name" value="Immunoglobulins"/>
    <property type="match status" value="1"/>
</dbReference>
<keyword evidence="1" id="KW-0732">Signal</keyword>
<dbReference type="Gene3D" id="2.130.10.130">
    <property type="entry name" value="Integrin alpha, N-terminal"/>
    <property type="match status" value="5"/>
</dbReference>
<dbReference type="GO" id="GO:0007229">
    <property type="term" value="P:integrin-mediated signaling pathway"/>
    <property type="evidence" value="ECO:0007669"/>
    <property type="project" value="UniProtKB-KW"/>
</dbReference>
<dbReference type="KEGG" id="nio:NITINOP_1904"/>
<proteinExistence type="predicted"/>
<accession>A0A0S4KR06</accession>
<evidence type="ECO:0000313" key="5">
    <source>
        <dbReference type="Proteomes" id="UP000066284"/>
    </source>
</evidence>
<dbReference type="STRING" id="1715989.NITINOP_1904"/>
<dbReference type="PROSITE" id="PS51470">
    <property type="entry name" value="FG_GAP"/>
    <property type="match status" value="3"/>
</dbReference>
<name>A0A0S4KR06_9BACT</name>
<dbReference type="PANTHER" id="PTHR36220:SF1">
    <property type="entry name" value="GAMMA TUBULIN COMPLEX COMPONENT C-TERMINAL DOMAIN-CONTAINING PROTEIN"/>
    <property type="match status" value="1"/>
</dbReference>
<evidence type="ECO:0000256" key="2">
    <source>
        <dbReference type="ARBA" id="ARBA00022737"/>
    </source>
</evidence>
<sequence length="553" mass="56558">MKSVSPFYQLAKASLNIGLLAVIGGLVACADGGGGAGVGRGRSLARPAAPLNVTLTPTAIKTFHFTWEDVTGETEYRLLEEPAPGAGFSAIASLPADTTDYDHIAFLPIRVNARYIVQACNSAGCTDSAPVSVSDLLPAVGYLTTPAGQAGDLFGLSIVLSADGQTLAVGAPFEDSAVFDSGAVYVFVRNGSNWNPQAELRASSPGTSDWLGFGLALSEDGNTLAVGVPLADHGAIDSGAVRVFVRAGGVWTEQAVLTATTPEAGEQFGTSLSLSADGHTLAVGAPRNDVVAPDSGATYLFSRAGSIWTQQAVLKAGTPAAGDQFGTIVSLSAEGRTLAVGAPLTDSAGLDAGVVHVFAFDGSSWIHESILLASNAESNDWFGLRVALSPDGQTLAVGAPFEDSAAIGVNGDQNNNLAPDSGAVYLFTRSGGTWTQQAYVKASNTEADDWFGTALAFSADGSTLAIGALQEDSRALGINGDQTDNGAIDSGAVYVFTRIGNSWTQQAYVKASNTEAGDWFGVSLSLSADGHTLAVGSPLKDSPNLDSGAIYLY</sequence>
<dbReference type="AlphaFoldDB" id="A0A0S4KR06"/>
<keyword evidence="3" id="KW-0325">Glycoprotein</keyword>
<protein>
    <submittedName>
        <fullName evidence="4">Integrin alpha beta-propellor repeat protein</fullName>
    </submittedName>
</protein>
<dbReference type="Proteomes" id="UP000066284">
    <property type="component" value="Chromosome 1"/>
</dbReference>
<dbReference type="InterPro" id="IPR013517">
    <property type="entry name" value="FG-GAP"/>
</dbReference>
<dbReference type="OrthoDB" id="9782766at2"/>
<dbReference type="RefSeq" id="WP_062484828.1">
    <property type="nucleotide sequence ID" value="NZ_LN885086.1"/>
</dbReference>
<organism evidence="4 5">
    <name type="scientific">Candidatus Nitrospira inopinata</name>
    <dbReference type="NCBI Taxonomy" id="1715989"/>
    <lineage>
        <taxon>Bacteria</taxon>
        <taxon>Pseudomonadati</taxon>
        <taxon>Nitrospirota</taxon>
        <taxon>Nitrospiria</taxon>
        <taxon>Nitrospirales</taxon>
        <taxon>Nitrospiraceae</taxon>
        <taxon>Nitrospira</taxon>
    </lineage>
</organism>